<feature type="region of interest" description="Disordered" evidence="1">
    <location>
        <begin position="1"/>
        <end position="30"/>
    </location>
</feature>
<name>A0ABR4L6U9_9EURO</name>
<dbReference type="RefSeq" id="XP_070880445.1">
    <property type="nucleotide sequence ID" value="XM_071030643.1"/>
</dbReference>
<evidence type="ECO:0000313" key="2">
    <source>
        <dbReference type="EMBL" id="KAL2859889.1"/>
    </source>
</evidence>
<comment type="caution">
    <text evidence="2">The sequence shown here is derived from an EMBL/GenBank/DDBJ whole genome shotgun (WGS) entry which is preliminary data.</text>
</comment>
<reference evidence="2 3" key="1">
    <citation type="submission" date="2024-07" db="EMBL/GenBank/DDBJ databases">
        <title>Section-level genome sequencing and comparative genomics of Aspergillus sections Usti and Cavernicolus.</title>
        <authorList>
            <consortium name="Lawrence Berkeley National Laboratory"/>
            <person name="Nybo J.L."/>
            <person name="Vesth T.C."/>
            <person name="Theobald S."/>
            <person name="Frisvad J.C."/>
            <person name="Larsen T.O."/>
            <person name="Kjaerboelling I."/>
            <person name="Rothschild-Mancinelli K."/>
            <person name="Lyhne E.K."/>
            <person name="Kogle M.E."/>
            <person name="Barry K."/>
            <person name="Clum A."/>
            <person name="Na H."/>
            <person name="Ledsgaard L."/>
            <person name="Lin J."/>
            <person name="Lipzen A."/>
            <person name="Kuo A."/>
            <person name="Riley R."/>
            <person name="Mondo S."/>
            <person name="Labutti K."/>
            <person name="Haridas S."/>
            <person name="Pangalinan J."/>
            <person name="Salamov A.A."/>
            <person name="Simmons B.A."/>
            <person name="Magnuson J.K."/>
            <person name="Chen J."/>
            <person name="Drula E."/>
            <person name="Henrissat B."/>
            <person name="Wiebenga A."/>
            <person name="Lubbers R.J."/>
            <person name="Gomes A.C."/>
            <person name="Macurrencykelacurrency M.R."/>
            <person name="Stajich J."/>
            <person name="Grigoriev I.V."/>
            <person name="Mortensen U.H."/>
            <person name="De Vries R.P."/>
            <person name="Baker S.E."/>
            <person name="Andersen M.R."/>
        </authorList>
    </citation>
    <scope>NUCLEOTIDE SEQUENCE [LARGE SCALE GENOMIC DNA]</scope>
    <source>
        <strain evidence="2 3">CBS 449.75</strain>
    </source>
</reference>
<organism evidence="2 3">
    <name type="scientific">Aspergillus lucknowensis</name>
    <dbReference type="NCBI Taxonomy" id="176173"/>
    <lineage>
        <taxon>Eukaryota</taxon>
        <taxon>Fungi</taxon>
        <taxon>Dikarya</taxon>
        <taxon>Ascomycota</taxon>
        <taxon>Pezizomycotina</taxon>
        <taxon>Eurotiomycetes</taxon>
        <taxon>Eurotiomycetidae</taxon>
        <taxon>Eurotiales</taxon>
        <taxon>Aspergillaceae</taxon>
        <taxon>Aspergillus</taxon>
        <taxon>Aspergillus subgen. Nidulantes</taxon>
    </lineage>
</organism>
<sequence>MSQGRTVLSLELDASSRPSGEKATDLTGPEWPSRACNSALHLSLTCGSWHIQLGRSGSNSVRIIAALGANINPAQ</sequence>
<dbReference type="Proteomes" id="UP001610432">
    <property type="component" value="Unassembled WGS sequence"/>
</dbReference>
<protein>
    <submittedName>
        <fullName evidence="2">Uncharacterized protein</fullName>
    </submittedName>
</protein>
<evidence type="ECO:0000256" key="1">
    <source>
        <dbReference type="SAM" id="MobiDB-lite"/>
    </source>
</evidence>
<dbReference type="EMBL" id="JBFXLQ010000096">
    <property type="protein sequence ID" value="KAL2859889.1"/>
    <property type="molecule type" value="Genomic_DNA"/>
</dbReference>
<proteinExistence type="predicted"/>
<accession>A0ABR4L6U9</accession>
<evidence type="ECO:0000313" key="3">
    <source>
        <dbReference type="Proteomes" id="UP001610432"/>
    </source>
</evidence>
<dbReference type="GeneID" id="98145715"/>
<gene>
    <name evidence="2" type="ORF">BJX67DRAFT_368556</name>
</gene>
<keyword evidence="3" id="KW-1185">Reference proteome</keyword>